<dbReference type="Proteomes" id="UP000326565">
    <property type="component" value="Unassembled WGS sequence"/>
</dbReference>
<dbReference type="OrthoDB" id="5399138at2759"/>
<evidence type="ECO:0000313" key="2">
    <source>
        <dbReference type="EMBL" id="KAB8072161.1"/>
    </source>
</evidence>
<protein>
    <recommendedName>
        <fullName evidence="4">C2H2-type domain-containing protein</fullName>
    </recommendedName>
</protein>
<evidence type="ECO:0008006" key="4">
    <source>
        <dbReference type="Google" id="ProtNLM"/>
    </source>
</evidence>
<dbReference type="AlphaFoldDB" id="A0A5N5WUH8"/>
<evidence type="ECO:0000256" key="1">
    <source>
        <dbReference type="SAM" id="MobiDB-lite"/>
    </source>
</evidence>
<evidence type="ECO:0000313" key="3">
    <source>
        <dbReference type="Proteomes" id="UP000326565"/>
    </source>
</evidence>
<gene>
    <name evidence="2" type="ORF">BDV29DRAFT_158826</name>
</gene>
<name>A0A5N5WUH8_9EURO</name>
<feature type="region of interest" description="Disordered" evidence="1">
    <location>
        <begin position="1"/>
        <end position="20"/>
    </location>
</feature>
<dbReference type="EMBL" id="ML732254">
    <property type="protein sequence ID" value="KAB8072161.1"/>
    <property type="molecule type" value="Genomic_DNA"/>
</dbReference>
<keyword evidence="3" id="KW-1185">Reference proteome</keyword>
<proteinExistence type="predicted"/>
<accession>A0A5N5WUH8</accession>
<reference evidence="2 3" key="1">
    <citation type="submission" date="2019-04" db="EMBL/GenBank/DDBJ databases">
        <title>Friends and foes A comparative genomics study of 23 Aspergillus species from section Flavi.</title>
        <authorList>
            <consortium name="DOE Joint Genome Institute"/>
            <person name="Kjaerbolling I."/>
            <person name="Vesth T."/>
            <person name="Frisvad J.C."/>
            <person name="Nybo J.L."/>
            <person name="Theobald S."/>
            <person name="Kildgaard S."/>
            <person name="Isbrandt T."/>
            <person name="Kuo A."/>
            <person name="Sato A."/>
            <person name="Lyhne E.K."/>
            <person name="Kogle M.E."/>
            <person name="Wiebenga A."/>
            <person name="Kun R.S."/>
            <person name="Lubbers R.J."/>
            <person name="Makela M.R."/>
            <person name="Barry K."/>
            <person name="Chovatia M."/>
            <person name="Clum A."/>
            <person name="Daum C."/>
            <person name="Haridas S."/>
            <person name="He G."/>
            <person name="LaButti K."/>
            <person name="Lipzen A."/>
            <person name="Mondo S."/>
            <person name="Riley R."/>
            <person name="Salamov A."/>
            <person name="Simmons B.A."/>
            <person name="Magnuson J.K."/>
            <person name="Henrissat B."/>
            <person name="Mortensen U.H."/>
            <person name="Larsen T.O."/>
            <person name="Devries R.P."/>
            <person name="Grigoriev I.V."/>
            <person name="Machida M."/>
            <person name="Baker S.E."/>
            <person name="Andersen M.R."/>
        </authorList>
    </citation>
    <scope>NUCLEOTIDE SEQUENCE [LARGE SCALE GENOMIC DNA]</scope>
    <source>
        <strain evidence="2 3">CBS 151.66</strain>
    </source>
</reference>
<organism evidence="2 3">
    <name type="scientific">Aspergillus leporis</name>
    <dbReference type="NCBI Taxonomy" id="41062"/>
    <lineage>
        <taxon>Eukaryota</taxon>
        <taxon>Fungi</taxon>
        <taxon>Dikarya</taxon>
        <taxon>Ascomycota</taxon>
        <taxon>Pezizomycotina</taxon>
        <taxon>Eurotiomycetes</taxon>
        <taxon>Eurotiomycetidae</taxon>
        <taxon>Eurotiales</taxon>
        <taxon>Aspergillaceae</taxon>
        <taxon>Aspergillus</taxon>
        <taxon>Aspergillus subgen. Circumdati</taxon>
    </lineage>
</organism>
<sequence length="234" mass="26542">MLDPTDDNLESHNHTACHSGQAPHIFKRKDHLVQHRGFHNLKTLPITEDWKVEPPLVTSRCGFCDEKLPSWQARVDHLANHFRQGLTMNQWKGDHCFEPSITAQVTNALPPYLLASEGKNMVPFSATDPGTIDHLSQMYQRNGETFSNQQLDVFDSGSGPSFDLTPTSFPRWLAFRLGRFAQQSIANGIFPTDQMFQDESRRLVYGSKDAWEQLSQIMTNDCRRSGDSTFSQAS</sequence>